<keyword evidence="2" id="KW-1185">Reference proteome</keyword>
<gene>
    <name evidence="1" type="ORF">PHAECO_LOCUS4770</name>
</gene>
<dbReference type="OrthoDB" id="429671at2759"/>
<dbReference type="Proteomes" id="UP001153737">
    <property type="component" value="Chromosome 15"/>
</dbReference>
<sequence>MLANFRSYLIEGRQEDTEEFLGFLLNGLNDEMFELMTPVLDSENICSVAVNKTHSKRGQYVLFLAAT</sequence>
<evidence type="ECO:0000313" key="1">
    <source>
        <dbReference type="EMBL" id="CAG9817222.1"/>
    </source>
</evidence>
<name>A0A9N9X1Y1_PHACE</name>
<protein>
    <submittedName>
        <fullName evidence="1">Uncharacterized protein</fullName>
    </submittedName>
</protein>
<reference evidence="1" key="2">
    <citation type="submission" date="2022-10" db="EMBL/GenBank/DDBJ databases">
        <authorList>
            <consortium name="ENA_rothamsted_submissions"/>
            <consortium name="culmorum"/>
            <person name="King R."/>
        </authorList>
    </citation>
    <scope>NUCLEOTIDE SEQUENCE</scope>
</reference>
<organism evidence="1 2">
    <name type="scientific">Phaedon cochleariae</name>
    <name type="common">Mustard beetle</name>
    <dbReference type="NCBI Taxonomy" id="80249"/>
    <lineage>
        <taxon>Eukaryota</taxon>
        <taxon>Metazoa</taxon>
        <taxon>Ecdysozoa</taxon>
        <taxon>Arthropoda</taxon>
        <taxon>Hexapoda</taxon>
        <taxon>Insecta</taxon>
        <taxon>Pterygota</taxon>
        <taxon>Neoptera</taxon>
        <taxon>Endopterygota</taxon>
        <taxon>Coleoptera</taxon>
        <taxon>Polyphaga</taxon>
        <taxon>Cucujiformia</taxon>
        <taxon>Chrysomeloidea</taxon>
        <taxon>Chrysomelidae</taxon>
        <taxon>Chrysomelinae</taxon>
        <taxon>Chrysomelini</taxon>
        <taxon>Phaedon</taxon>
    </lineage>
</organism>
<proteinExistence type="predicted"/>
<evidence type="ECO:0000313" key="2">
    <source>
        <dbReference type="Proteomes" id="UP001153737"/>
    </source>
</evidence>
<dbReference type="EMBL" id="OU896721">
    <property type="protein sequence ID" value="CAG9817222.1"/>
    <property type="molecule type" value="Genomic_DNA"/>
</dbReference>
<accession>A0A9N9X1Y1</accession>
<reference evidence="1" key="1">
    <citation type="submission" date="2022-01" db="EMBL/GenBank/DDBJ databases">
        <authorList>
            <person name="King R."/>
        </authorList>
    </citation>
    <scope>NUCLEOTIDE SEQUENCE</scope>
</reference>
<dbReference type="AlphaFoldDB" id="A0A9N9X1Y1"/>